<protein>
    <submittedName>
        <fullName evidence="1">Uncharacterized protein</fullName>
    </submittedName>
</protein>
<reference evidence="1" key="1">
    <citation type="submission" date="2022-03" db="EMBL/GenBank/DDBJ databases">
        <authorList>
            <person name="Sayadi A."/>
        </authorList>
    </citation>
    <scope>NUCLEOTIDE SEQUENCE</scope>
</reference>
<dbReference type="AlphaFoldDB" id="A0A9P0M619"/>
<name>A0A9P0M619_ACAOB</name>
<dbReference type="OrthoDB" id="6779414at2759"/>
<evidence type="ECO:0000313" key="1">
    <source>
        <dbReference type="EMBL" id="CAH2012449.1"/>
    </source>
</evidence>
<proteinExistence type="predicted"/>
<sequence>MVSGIFVNNIESVLKSGTLNADLISDHKLVFCELNIKTVSSEEKVITYRDFKNIDVIKLKQDLAAAGLEEMLHITD</sequence>
<dbReference type="EMBL" id="CAKOFQ010008183">
    <property type="protein sequence ID" value="CAH2012449.1"/>
    <property type="molecule type" value="Genomic_DNA"/>
</dbReference>
<accession>A0A9P0M619</accession>
<keyword evidence="2" id="KW-1185">Reference proteome</keyword>
<dbReference type="Proteomes" id="UP001152888">
    <property type="component" value="Unassembled WGS sequence"/>
</dbReference>
<evidence type="ECO:0000313" key="2">
    <source>
        <dbReference type="Proteomes" id="UP001152888"/>
    </source>
</evidence>
<comment type="caution">
    <text evidence="1">The sequence shown here is derived from an EMBL/GenBank/DDBJ whole genome shotgun (WGS) entry which is preliminary data.</text>
</comment>
<gene>
    <name evidence="1" type="ORF">ACAOBT_LOCUS32847</name>
</gene>
<organism evidence="1 2">
    <name type="scientific">Acanthoscelides obtectus</name>
    <name type="common">Bean weevil</name>
    <name type="synonym">Bruchus obtectus</name>
    <dbReference type="NCBI Taxonomy" id="200917"/>
    <lineage>
        <taxon>Eukaryota</taxon>
        <taxon>Metazoa</taxon>
        <taxon>Ecdysozoa</taxon>
        <taxon>Arthropoda</taxon>
        <taxon>Hexapoda</taxon>
        <taxon>Insecta</taxon>
        <taxon>Pterygota</taxon>
        <taxon>Neoptera</taxon>
        <taxon>Endopterygota</taxon>
        <taxon>Coleoptera</taxon>
        <taxon>Polyphaga</taxon>
        <taxon>Cucujiformia</taxon>
        <taxon>Chrysomeloidea</taxon>
        <taxon>Chrysomelidae</taxon>
        <taxon>Bruchinae</taxon>
        <taxon>Bruchini</taxon>
        <taxon>Acanthoscelides</taxon>
    </lineage>
</organism>